<comment type="pathway">
    <text evidence="1">Cell wall biogenesis; peptidoglycan recycling.</text>
</comment>
<dbReference type="STRING" id="90241.B0682_06605"/>
<keyword evidence="1" id="KW-0119">Carbohydrate metabolism</keyword>
<keyword evidence="1" id="KW-0547">Nucleotide-binding</keyword>
<dbReference type="Proteomes" id="UP000191094">
    <property type="component" value="Unassembled WGS sequence"/>
</dbReference>
<dbReference type="InterPro" id="IPR043129">
    <property type="entry name" value="ATPase_NBD"/>
</dbReference>
<keyword evidence="1" id="KW-0418">Kinase</keyword>
<evidence type="ECO:0000313" key="3">
    <source>
        <dbReference type="Proteomes" id="UP000191094"/>
    </source>
</evidence>
<dbReference type="GO" id="GO:0006040">
    <property type="term" value="P:amino sugar metabolic process"/>
    <property type="evidence" value="ECO:0007669"/>
    <property type="project" value="InterPro"/>
</dbReference>
<evidence type="ECO:0000313" key="2">
    <source>
        <dbReference type="EMBL" id="OOS20302.1"/>
    </source>
</evidence>
<dbReference type="EC" id="2.7.1.170" evidence="1"/>
<evidence type="ECO:0000256" key="1">
    <source>
        <dbReference type="HAMAP-Rule" id="MF_01270"/>
    </source>
</evidence>
<comment type="pathway">
    <text evidence="1">Amino-sugar metabolism; 1,6-anhydro-N-acetylmuramate degradation.</text>
</comment>
<dbReference type="NCBIfam" id="NF007139">
    <property type="entry name" value="PRK09585.1-3"/>
    <property type="match status" value="1"/>
</dbReference>
<dbReference type="PANTHER" id="PTHR30605">
    <property type="entry name" value="ANHYDRO-N-ACETYLMURAMIC ACID KINASE"/>
    <property type="match status" value="1"/>
</dbReference>
<dbReference type="GO" id="GO:0005524">
    <property type="term" value="F:ATP binding"/>
    <property type="evidence" value="ECO:0007669"/>
    <property type="project" value="UniProtKB-UniRule"/>
</dbReference>
<dbReference type="RefSeq" id="WP_276206629.1">
    <property type="nucleotide sequence ID" value="NZ_CP147511.1"/>
</dbReference>
<comment type="caution">
    <text evidence="2">The sequence shown here is derived from an EMBL/GenBank/DDBJ whole genome shotgun (WGS) entry which is preliminary data.</text>
</comment>
<keyword evidence="1" id="KW-0808">Transferase</keyword>
<comment type="catalytic activity">
    <reaction evidence="1">
        <text>1,6-anhydro-N-acetyl-beta-muramate + ATP + H2O = N-acetyl-D-muramate 6-phosphate + ADP + H(+)</text>
        <dbReference type="Rhea" id="RHEA:24952"/>
        <dbReference type="ChEBI" id="CHEBI:15377"/>
        <dbReference type="ChEBI" id="CHEBI:15378"/>
        <dbReference type="ChEBI" id="CHEBI:30616"/>
        <dbReference type="ChEBI" id="CHEBI:58690"/>
        <dbReference type="ChEBI" id="CHEBI:58722"/>
        <dbReference type="ChEBI" id="CHEBI:456216"/>
        <dbReference type="EC" id="2.7.1.170"/>
    </reaction>
</comment>
<dbReference type="SUPFAM" id="SSF53067">
    <property type="entry name" value="Actin-like ATPase domain"/>
    <property type="match status" value="1"/>
</dbReference>
<dbReference type="UniPathway" id="UPA00544"/>
<dbReference type="GO" id="GO:0009254">
    <property type="term" value="P:peptidoglycan turnover"/>
    <property type="evidence" value="ECO:0007669"/>
    <property type="project" value="UniProtKB-UniRule"/>
</dbReference>
<keyword evidence="1" id="KW-0067">ATP-binding</keyword>
<dbReference type="AlphaFoldDB" id="A0A1T0CD90"/>
<dbReference type="CDD" id="cd24050">
    <property type="entry name" value="ASKHA_NBD_ANMK"/>
    <property type="match status" value="1"/>
</dbReference>
<comment type="function">
    <text evidence="1">Catalyzes the specific phosphorylation of 1,6-anhydro-N-acetylmuramic acid (anhMurNAc) with the simultaneous cleavage of the 1,6-anhydro ring, generating MurNAc-6-P. Is required for the utilization of anhMurNAc either imported from the medium or derived from its own cell wall murein, and thus plays a role in cell wall recycling.</text>
</comment>
<dbReference type="PANTHER" id="PTHR30605:SF0">
    <property type="entry name" value="ANHYDRO-N-ACETYLMURAMIC ACID KINASE"/>
    <property type="match status" value="1"/>
</dbReference>
<dbReference type="GO" id="GO:0016773">
    <property type="term" value="F:phosphotransferase activity, alcohol group as acceptor"/>
    <property type="evidence" value="ECO:0007669"/>
    <property type="project" value="UniProtKB-UniRule"/>
</dbReference>
<dbReference type="Gene3D" id="3.30.420.40">
    <property type="match status" value="3"/>
</dbReference>
<dbReference type="Pfam" id="PF03702">
    <property type="entry name" value="AnmK"/>
    <property type="match status" value="2"/>
</dbReference>
<organism evidence="2 3">
    <name type="scientific">Lwoffella lincolnii</name>
    <dbReference type="NCBI Taxonomy" id="90241"/>
    <lineage>
        <taxon>Bacteria</taxon>
        <taxon>Pseudomonadati</taxon>
        <taxon>Pseudomonadota</taxon>
        <taxon>Gammaproteobacteria</taxon>
        <taxon>Moraxellales</taxon>
        <taxon>Moraxellaceae</taxon>
        <taxon>Lwoffella</taxon>
    </lineage>
</organism>
<dbReference type="GO" id="GO:0016301">
    <property type="term" value="F:kinase activity"/>
    <property type="evidence" value="ECO:0007669"/>
    <property type="project" value="UniProtKB-KW"/>
</dbReference>
<accession>A0A1T0CD90</accession>
<keyword evidence="3" id="KW-1185">Reference proteome</keyword>
<name>A0A1T0CD90_9GAMM</name>
<feature type="binding site" evidence="1">
    <location>
        <begin position="24"/>
        <end position="31"/>
    </location>
    <ligand>
        <name>ATP</name>
        <dbReference type="ChEBI" id="CHEBI:30616"/>
    </ligand>
</feature>
<proteinExistence type="inferred from homology"/>
<dbReference type="GO" id="GO:0097175">
    <property type="term" value="P:1,6-anhydro-N-acetyl-beta-muramic acid catabolic process"/>
    <property type="evidence" value="ECO:0007669"/>
    <property type="project" value="UniProtKB-UniRule"/>
</dbReference>
<sequence length="504" mass="54983">MNERLKQLNKNLCADGLYIGIMSGTSLDAMDAVLVQFISEQTEQTKAIASSSITSLPTKSAVRLIASHSMGFPKPLRQVLLALCQPNGCVQLANKLKQIPPVDMTMFTQTTLTQTTLTQTMLPKKKSLGDYLADVDIDALSELDWAGWASRTYAEQTSKLVQTLLDKAQRQIQAYDGHDHKHNINNVNDGCVDDDIANAVMAIGCHGQTVRHRPRLGFSTQLMDANVLAERTGINVVSDFRRRDMAVGGQGAPLVPAFHHAMFADDEQWRVLVNLGGIANITVLPPLKLGQVAYGYDTGPANLLLDAWVARHSDVSYDAGGQFAQSGKLIEPLLKQLLAHEYFAKPTPKSTGREEFHLPWLDDELQTFAQHYPDVRYSPADVQNTLTELTAISVANEINRIHKPNTQNSNTQKTSVPSDTTPVAVFACGGGAYNDYLLLRMASHIPQLLGGKIVSTEQLGLPPIWVEATAFAWLARQTLMGQTGNLPSVTGAKKAVVLGQVCFA</sequence>
<dbReference type="InterPro" id="IPR005338">
    <property type="entry name" value="Anhydro_N_Ac-Mur_kinase"/>
</dbReference>
<protein>
    <recommendedName>
        <fullName evidence="1">Anhydro-N-acetylmuramic acid kinase</fullName>
        <ecNumber evidence="1">2.7.1.170</ecNumber>
    </recommendedName>
    <alternativeName>
        <fullName evidence="1">AnhMurNAc kinase</fullName>
    </alternativeName>
</protein>
<dbReference type="HAMAP" id="MF_01270">
    <property type="entry name" value="AnhMurNAc_kinase"/>
    <property type="match status" value="1"/>
</dbReference>
<reference evidence="2 3" key="1">
    <citation type="submission" date="2017-02" db="EMBL/GenBank/DDBJ databases">
        <title>Draft genome sequence of Moraxella lincolnii CCUG 9405T type strain.</title>
        <authorList>
            <person name="Salva-Serra F."/>
            <person name="Engstrom-Jakobsson H."/>
            <person name="Thorell K."/>
            <person name="Jaen-Luchoro D."/>
            <person name="Gonzales-Siles L."/>
            <person name="Karlsson R."/>
            <person name="Yazdan S."/>
            <person name="Boulund F."/>
            <person name="Johnning A."/>
            <person name="Engstrand L."/>
            <person name="Kristiansson E."/>
            <person name="Moore E."/>
        </authorList>
    </citation>
    <scope>NUCLEOTIDE SEQUENCE [LARGE SCALE GENOMIC DNA]</scope>
    <source>
        <strain evidence="2 3">CCUG 9405</strain>
    </source>
</reference>
<comment type="similarity">
    <text evidence="1">Belongs to the anhydro-N-acetylmuramic acid kinase family.</text>
</comment>
<gene>
    <name evidence="1" type="primary">anmK</name>
    <name evidence="2" type="ORF">B0682_06605</name>
</gene>
<dbReference type="EMBL" id="MUYT01000008">
    <property type="protein sequence ID" value="OOS20302.1"/>
    <property type="molecule type" value="Genomic_DNA"/>
</dbReference>
<dbReference type="UniPathway" id="UPA00343"/>